<name>A0A0J7Z4N9_STRVR</name>
<dbReference type="InterPro" id="IPR045436">
    <property type="entry name" value="DUF6507"/>
</dbReference>
<dbReference type="PATRIC" id="fig|1938.3.peg.5468"/>
<dbReference type="Pfam" id="PF20117">
    <property type="entry name" value="DUF6507"/>
    <property type="match status" value="1"/>
</dbReference>
<dbReference type="AlphaFoldDB" id="A0A0J7Z4N9"/>
<protein>
    <submittedName>
        <fullName evidence="1">Uncharacterized protein</fullName>
    </submittedName>
</protein>
<accession>A0A0J7Z4N9</accession>
<evidence type="ECO:0000313" key="1">
    <source>
        <dbReference type="EMBL" id="KMS71101.1"/>
    </source>
</evidence>
<sequence length="130" mass="13253">MPRWDVSPSGVGSVVSNVGEVMKVLDDIVQAYAKDVEGAATAAGTLAPGGASGEHKGQTGLVAAAIAEFIEGTADELKFIGTRVGKSVNGAVEATVAYQEGDLEMAAEVQHRASGLVMPDMPVGWKAGRL</sequence>
<evidence type="ECO:0000313" key="2">
    <source>
        <dbReference type="Proteomes" id="UP000037432"/>
    </source>
</evidence>
<dbReference type="Proteomes" id="UP000037432">
    <property type="component" value="Unassembled WGS sequence"/>
</dbReference>
<comment type="caution">
    <text evidence="1">The sequence shown here is derived from an EMBL/GenBank/DDBJ whole genome shotgun (WGS) entry which is preliminary data.</text>
</comment>
<gene>
    <name evidence="1" type="ORF">ACM01_28705</name>
</gene>
<dbReference type="RefSeq" id="WP_063776912.1">
    <property type="nucleotide sequence ID" value="NZ_LFNT01000040.1"/>
</dbReference>
<dbReference type="EMBL" id="LFNT01000040">
    <property type="protein sequence ID" value="KMS71101.1"/>
    <property type="molecule type" value="Genomic_DNA"/>
</dbReference>
<reference evidence="1 2" key="1">
    <citation type="submission" date="2015-06" db="EMBL/GenBank/DDBJ databases">
        <authorList>
            <person name="Ju K.-S."/>
            <person name="Doroghazi J.R."/>
            <person name="Metcalf W.W."/>
        </authorList>
    </citation>
    <scope>NUCLEOTIDE SEQUENCE [LARGE SCALE GENOMIC DNA]</scope>
    <source>
        <strain evidence="1 2">NRRL 3414</strain>
    </source>
</reference>
<proteinExistence type="predicted"/>
<organism evidence="1 2">
    <name type="scientific">Streptomyces viridochromogenes</name>
    <dbReference type="NCBI Taxonomy" id="1938"/>
    <lineage>
        <taxon>Bacteria</taxon>
        <taxon>Bacillati</taxon>
        <taxon>Actinomycetota</taxon>
        <taxon>Actinomycetes</taxon>
        <taxon>Kitasatosporales</taxon>
        <taxon>Streptomycetaceae</taxon>
        <taxon>Streptomyces</taxon>
    </lineage>
</organism>